<evidence type="ECO:0000313" key="2">
    <source>
        <dbReference type="Proteomes" id="UP000018143"/>
    </source>
</evidence>
<sequence>MGIDVHYQATIPDNVIRIETLDESDEFIEIILPEEQEENNTNDIEQENDWLDTAKDLALDLGLAVISRGRYKPKNRTNKVNKGATNFNRSLTREEVLEVVDKLPNGLKSNGDINERVKLVKSKKELESGIDKRHGKPIYRRQLDDGTNINYRVDSKTGGETIDINNRNPKLNIKIHIDKGV</sequence>
<dbReference type="STRING" id="1325130.HFN_1606"/>
<reference evidence="1 2" key="1">
    <citation type="journal article" date="2013" name="Genome Announc.">
        <title>Draft Genome Sequence of Helicobacter fennelliae Strain MRY12-0050, Isolated from a Bacteremia Patient.</title>
        <authorList>
            <person name="Rimbara E."/>
            <person name="Matsui M."/>
            <person name="Mori S."/>
            <person name="Suzuki S."/>
            <person name="Suzuki M."/>
            <person name="Kim H."/>
            <person name="Sekizuka T."/>
            <person name="Kuroda M."/>
            <person name="Shibayama K."/>
        </authorList>
    </citation>
    <scope>NUCLEOTIDE SEQUENCE [LARGE SCALE GENOMIC DNA]</scope>
    <source>
        <strain evidence="1 2">MRY12-0050</strain>
    </source>
</reference>
<name>T1DX45_9HELI</name>
<dbReference type="AlphaFoldDB" id="T1DX45"/>
<comment type="caution">
    <text evidence="1">The sequence shown here is derived from an EMBL/GenBank/DDBJ whole genome shotgun (WGS) entry which is preliminary data.</text>
</comment>
<dbReference type="OrthoDB" id="5328936at2"/>
<organism evidence="1 2">
    <name type="scientific">Helicobacter fennelliae MRY12-0050</name>
    <dbReference type="NCBI Taxonomy" id="1325130"/>
    <lineage>
        <taxon>Bacteria</taxon>
        <taxon>Pseudomonadati</taxon>
        <taxon>Campylobacterota</taxon>
        <taxon>Epsilonproteobacteria</taxon>
        <taxon>Campylobacterales</taxon>
        <taxon>Helicobacteraceae</taxon>
        <taxon>Helicobacter</taxon>
    </lineage>
</organism>
<dbReference type="EMBL" id="BASD01000045">
    <property type="protein sequence ID" value="GAD20228.1"/>
    <property type="molecule type" value="Genomic_DNA"/>
</dbReference>
<gene>
    <name evidence="1" type="ORF">HFN_1606</name>
</gene>
<keyword evidence="2" id="KW-1185">Reference proteome</keyword>
<dbReference type="RefSeq" id="WP_023950075.1">
    <property type="nucleotide sequence ID" value="NZ_BASD01000045.1"/>
</dbReference>
<proteinExistence type="predicted"/>
<evidence type="ECO:0000313" key="1">
    <source>
        <dbReference type="EMBL" id="GAD20228.1"/>
    </source>
</evidence>
<protein>
    <submittedName>
        <fullName evidence="1">Uncharacterized protein</fullName>
    </submittedName>
</protein>
<dbReference type="Proteomes" id="UP000018143">
    <property type="component" value="Unassembled WGS sequence"/>
</dbReference>
<accession>T1DX45</accession>